<accession>A0AAW7MEC3</accession>
<evidence type="ECO:0000256" key="6">
    <source>
        <dbReference type="ARBA" id="ARBA00022475"/>
    </source>
</evidence>
<keyword evidence="8 11" id="KW-1133">Transmembrane helix</keyword>
<evidence type="ECO:0000313" key="13">
    <source>
        <dbReference type="EMBL" id="MDN4533609.1"/>
    </source>
</evidence>
<comment type="similarity">
    <text evidence="2">Belongs to the ABC-4 integral membrane protein family. HrtB subfamily.</text>
</comment>
<dbReference type="EMBL" id="JAUHQC010000011">
    <property type="protein sequence ID" value="MDN4533609.1"/>
    <property type="molecule type" value="Genomic_DNA"/>
</dbReference>
<reference evidence="13" key="1">
    <citation type="submission" date="2023-07" db="EMBL/GenBank/DDBJ databases">
        <title>Evaluation of the beneficial properties of pineapple isolates.</title>
        <authorList>
            <person name="Adefiranye O."/>
        </authorList>
    </citation>
    <scope>NUCLEOTIDE SEQUENCE</scope>
    <source>
        <strain evidence="13">PAPLE_T1</strain>
    </source>
</reference>
<comment type="subcellular location">
    <subcellularLocation>
        <location evidence="1">Cell membrane</location>
        <topology evidence="1">Multi-pass membrane protein</topology>
    </subcellularLocation>
</comment>
<evidence type="ECO:0000256" key="11">
    <source>
        <dbReference type="SAM" id="Phobius"/>
    </source>
</evidence>
<feature type="transmembrane region" description="Helical" evidence="11">
    <location>
        <begin position="272"/>
        <end position="295"/>
    </location>
</feature>
<dbReference type="Pfam" id="PF02687">
    <property type="entry name" value="FtsX"/>
    <property type="match status" value="1"/>
</dbReference>
<evidence type="ECO:0000256" key="5">
    <source>
        <dbReference type="ARBA" id="ARBA00022448"/>
    </source>
</evidence>
<dbReference type="RefSeq" id="WP_272595332.1">
    <property type="nucleotide sequence ID" value="NZ_JAQPQT010000003.1"/>
</dbReference>
<keyword evidence="6" id="KW-1003">Cell membrane</keyword>
<dbReference type="InterPro" id="IPR003838">
    <property type="entry name" value="ABC3_permease_C"/>
</dbReference>
<evidence type="ECO:0000313" key="14">
    <source>
        <dbReference type="Proteomes" id="UP001171687"/>
    </source>
</evidence>
<evidence type="ECO:0000256" key="7">
    <source>
        <dbReference type="ARBA" id="ARBA00022692"/>
    </source>
</evidence>
<keyword evidence="9 11" id="KW-0472">Membrane</keyword>
<dbReference type="GO" id="GO:0005886">
    <property type="term" value="C:plasma membrane"/>
    <property type="evidence" value="ECO:0007669"/>
    <property type="project" value="UniProtKB-SubCell"/>
</dbReference>
<evidence type="ECO:0000256" key="2">
    <source>
        <dbReference type="ARBA" id="ARBA00008697"/>
    </source>
</evidence>
<name>A0AAW7MEC3_9STAP</name>
<dbReference type="Proteomes" id="UP001171687">
    <property type="component" value="Unassembled WGS sequence"/>
</dbReference>
<dbReference type="PANTHER" id="PTHR43738:SF1">
    <property type="entry name" value="HEMIN TRANSPORT SYSTEM PERMEASE PROTEIN HRTB-RELATED"/>
    <property type="match status" value="1"/>
</dbReference>
<feature type="domain" description="ABC3 transporter permease C-terminal" evidence="12">
    <location>
        <begin position="231"/>
        <end position="342"/>
    </location>
</feature>
<gene>
    <name evidence="13" type="ORF">QYH67_08550</name>
</gene>
<keyword evidence="7 11" id="KW-0812">Transmembrane</keyword>
<comment type="function">
    <text evidence="10">Part of the ABC transporter complex hrt involved in hemin import. Responsible for the translocation of the substrate across the membrane.</text>
</comment>
<comment type="caution">
    <text evidence="13">The sequence shown here is derived from an EMBL/GenBank/DDBJ whole genome shotgun (WGS) entry which is preliminary data.</text>
</comment>
<evidence type="ECO:0000256" key="1">
    <source>
        <dbReference type="ARBA" id="ARBA00004651"/>
    </source>
</evidence>
<proteinExistence type="inferred from homology"/>
<evidence type="ECO:0000256" key="8">
    <source>
        <dbReference type="ARBA" id="ARBA00022989"/>
    </source>
</evidence>
<sequence>MKLAIKEMMFYKLRYLLIMFIILLLGVMVLFISALAQGLARENVSLLHDLNADQYILQQSKQPQLQTSQLSHEQQQAISEVTGTEGAQLSSQVLLTKDKEEDVLMMHTAKDHRPTLSEGHYPTQTNEVAVNEKLTGDGLAVGDTMKLKGGKSFKITGILDDAMYTHSSVVMTTEQGFESASKASATFYPVSQLSTDQQTKLNQIDGVKVYDESEITDEIPSYQAEQAPLNMMIVSLFVISAIVLSAFFYVITIQKMSQIGILKAIGIKTKHLLFSLFAQILMATLVSIAVAIALIYSLSMLIPVSMPFHLSLSNVFIVVIVFVIVALIGSALSLIKLFKVDPIEAIGGSM</sequence>
<evidence type="ECO:0000256" key="9">
    <source>
        <dbReference type="ARBA" id="ARBA00023136"/>
    </source>
</evidence>
<dbReference type="AlphaFoldDB" id="A0AAW7MEC3"/>
<evidence type="ECO:0000259" key="12">
    <source>
        <dbReference type="Pfam" id="PF02687"/>
    </source>
</evidence>
<dbReference type="InterPro" id="IPR051125">
    <property type="entry name" value="ABC-4/HrtB_transporter"/>
</dbReference>
<evidence type="ECO:0000256" key="4">
    <source>
        <dbReference type="ARBA" id="ARBA00016962"/>
    </source>
</evidence>
<organism evidence="13 14">
    <name type="scientific">Staphylococcus auricularis</name>
    <dbReference type="NCBI Taxonomy" id="29379"/>
    <lineage>
        <taxon>Bacteria</taxon>
        <taxon>Bacillati</taxon>
        <taxon>Bacillota</taxon>
        <taxon>Bacilli</taxon>
        <taxon>Bacillales</taxon>
        <taxon>Staphylococcaceae</taxon>
        <taxon>Staphylococcus</taxon>
    </lineage>
</organism>
<evidence type="ECO:0000256" key="10">
    <source>
        <dbReference type="ARBA" id="ARBA00024973"/>
    </source>
</evidence>
<feature type="transmembrane region" description="Helical" evidence="11">
    <location>
        <begin position="315"/>
        <end position="335"/>
    </location>
</feature>
<protein>
    <recommendedName>
        <fullName evidence="4">Putative hemin transport system permease protein HrtB</fullName>
    </recommendedName>
</protein>
<dbReference type="PANTHER" id="PTHR43738">
    <property type="entry name" value="ABC TRANSPORTER, MEMBRANE PROTEIN"/>
    <property type="match status" value="1"/>
</dbReference>
<feature type="transmembrane region" description="Helical" evidence="11">
    <location>
        <begin position="229"/>
        <end position="251"/>
    </location>
</feature>
<keyword evidence="5" id="KW-0813">Transport</keyword>
<comment type="subunit">
    <text evidence="3">The complex is composed of two ATP-binding proteins (HrtA), two transmembrane proteins (HrtB) and a solute-binding protein.</text>
</comment>
<evidence type="ECO:0000256" key="3">
    <source>
        <dbReference type="ARBA" id="ARBA00011131"/>
    </source>
</evidence>